<evidence type="ECO:0000313" key="3">
    <source>
        <dbReference type="Proteomes" id="UP001054945"/>
    </source>
</evidence>
<evidence type="ECO:0000313" key="2">
    <source>
        <dbReference type="EMBL" id="GIY42218.1"/>
    </source>
</evidence>
<evidence type="ECO:0000256" key="1">
    <source>
        <dbReference type="SAM" id="MobiDB-lite"/>
    </source>
</evidence>
<keyword evidence="3" id="KW-1185">Reference proteome</keyword>
<dbReference type="Proteomes" id="UP001054945">
    <property type="component" value="Unassembled WGS sequence"/>
</dbReference>
<sequence>MLQVLHHVVHFHPYPSPSHHTVQFSPTRAGERPTPKGFKCQHGGRLHTPKANDNFPRQTKDTSSYPSSRLIDG</sequence>
<accession>A0AAV4T6A8</accession>
<comment type="caution">
    <text evidence="2">The sequence shown here is derived from an EMBL/GenBank/DDBJ whole genome shotgun (WGS) entry which is preliminary data.</text>
</comment>
<proteinExistence type="predicted"/>
<organism evidence="2 3">
    <name type="scientific">Caerostris extrusa</name>
    <name type="common">Bark spider</name>
    <name type="synonym">Caerostris bankana</name>
    <dbReference type="NCBI Taxonomy" id="172846"/>
    <lineage>
        <taxon>Eukaryota</taxon>
        <taxon>Metazoa</taxon>
        <taxon>Ecdysozoa</taxon>
        <taxon>Arthropoda</taxon>
        <taxon>Chelicerata</taxon>
        <taxon>Arachnida</taxon>
        <taxon>Araneae</taxon>
        <taxon>Araneomorphae</taxon>
        <taxon>Entelegynae</taxon>
        <taxon>Araneoidea</taxon>
        <taxon>Araneidae</taxon>
        <taxon>Caerostris</taxon>
    </lineage>
</organism>
<gene>
    <name evidence="2" type="ORF">CEXT_47971</name>
</gene>
<protein>
    <submittedName>
        <fullName evidence="2">Uncharacterized protein</fullName>
    </submittedName>
</protein>
<dbReference type="AlphaFoldDB" id="A0AAV4T6A8"/>
<reference evidence="2 3" key="1">
    <citation type="submission" date="2021-06" db="EMBL/GenBank/DDBJ databases">
        <title>Caerostris extrusa draft genome.</title>
        <authorList>
            <person name="Kono N."/>
            <person name="Arakawa K."/>
        </authorList>
    </citation>
    <scope>NUCLEOTIDE SEQUENCE [LARGE SCALE GENOMIC DNA]</scope>
</reference>
<feature type="region of interest" description="Disordered" evidence="1">
    <location>
        <begin position="15"/>
        <end position="73"/>
    </location>
</feature>
<name>A0AAV4T6A8_CAEEX</name>
<feature type="compositionally biased region" description="Polar residues" evidence="1">
    <location>
        <begin position="55"/>
        <end position="67"/>
    </location>
</feature>
<dbReference type="EMBL" id="BPLR01010819">
    <property type="protein sequence ID" value="GIY42218.1"/>
    <property type="molecule type" value="Genomic_DNA"/>
</dbReference>